<comment type="pathway">
    <text evidence="1">Carbohydrate acid metabolism.</text>
</comment>
<evidence type="ECO:0000256" key="3">
    <source>
        <dbReference type="ARBA" id="ARBA00011233"/>
    </source>
</evidence>
<comment type="subunit">
    <text evidence="3">Homotrimer.</text>
</comment>
<protein>
    <submittedName>
        <fullName evidence="6">2-dehydro-3-deoxyphosphogluconate aldolase</fullName>
    </submittedName>
</protein>
<proteinExistence type="inferred from homology"/>
<dbReference type="RefSeq" id="WP_029054809.1">
    <property type="nucleotide sequence ID" value="NZ_CP015108.1"/>
</dbReference>
<dbReference type="PANTHER" id="PTHR30246:SF1">
    <property type="entry name" value="2-DEHYDRO-3-DEOXY-6-PHOSPHOGALACTONATE ALDOLASE-RELATED"/>
    <property type="match status" value="1"/>
</dbReference>
<gene>
    <name evidence="6" type="ORF">SporoS204_07700</name>
</gene>
<comment type="similarity">
    <text evidence="2">Belongs to the KHG/KDPG aldolase family.</text>
</comment>
<evidence type="ECO:0000313" key="6">
    <source>
        <dbReference type="EMBL" id="ARF14038.1"/>
    </source>
</evidence>
<organism evidence="6 7">
    <name type="scientific">Sporosarcina ureae</name>
    <dbReference type="NCBI Taxonomy" id="1571"/>
    <lineage>
        <taxon>Bacteria</taxon>
        <taxon>Bacillati</taxon>
        <taxon>Bacillota</taxon>
        <taxon>Bacilli</taxon>
        <taxon>Bacillales</taxon>
        <taxon>Caryophanaceae</taxon>
        <taxon>Sporosarcina</taxon>
    </lineage>
</organism>
<dbReference type="NCBIfam" id="TIGR01182">
    <property type="entry name" value="eda"/>
    <property type="match status" value="1"/>
</dbReference>
<evidence type="ECO:0000256" key="5">
    <source>
        <dbReference type="ARBA" id="ARBA00023277"/>
    </source>
</evidence>
<dbReference type="InterPro" id="IPR000887">
    <property type="entry name" value="Aldlse_KDPG_KHG"/>
</dbReference>
<dbReference type="Gene3D" id="3.20.20.70">
    <property type="entry name" value="Aldolase class I"/>
    <property type="match status" value="1"/>
</dbReference>
<name>A0ABN4YY44_SPOUR</name>
<dbReference type="InterPro" id="IPR013785">
    <property type="entry name" value="Aldolase_TIM"/>
</dbReference>
<dbReference type="Pfam" id="PF01081">
    <property type="entry name" value="Aldolase"/>
    <property type="match status" value="1"/>
</dbReference>
<keyword evidence="7" id="KW-1185">Reference proteome</keyword>
<reference evidence="6 7" key="1">
    <citation type="submission" date="2016-04" db="EMBL/GenBank/DDBJ databases">
        <title>Comparative Genomics and Epigenetics of Sporosarcina ureae.</title>
        <authorList>
            <person name="Oliver A.S."/>
            <person name="Cooper K.K."/>
        </authorList>
    </citation>
    <scope>NUCLEOTIDE SEQUENCE [LARGE SCALE GENOMIC DNA]</scope>
    <source>
        <strain evidence="6 7">S204</strain>
    </source>
</reference>
<dbReference type="SUPFAM" id="SSF51569">
    <property type="entry name" value="Aldolase"/>
    <property type="match status" value="1"/>
</dbReference>
<evidence type="ECO:0000256" key="4">
    <source>
        <dbReference type="ARBA" id="ARBA00023239"/>
    </source>
</evidence>
<evidence type="ECO:0000313" key="7">
    <source>
        <dbReference type="Proteomes" id="UP000192486"/>
    </source>
</evidence>
<keyword evidence="4" id="KW-0456">Lyase</keyword>
<evidence type="ECO:0000256" key="2">
    <source>
        <dbReference type="ARBA" id="ARBA00006906"/>
    </source>
</evidence>
<dbReference type="EMBL" id="CP015108">
    <property type="protein sequence ID" value="ARF14038.1"/>
    <property type="molecule type" value="Genomic_DNA"/>
</dbReference>
<dbReference type="CDD" id="cd00452">
    <property type="entry name" value="KDPG_aldolase"/>
    <property type="match status" value="1"/>
</dbReference>
<accession>A0ABN4YY44</accession>
<evidence type="ECO:0000256" key="1">
    <source>
        <dbReference type="ARBA" id="ARBA00004761"/>
    </source>
</evidence>
<keyword evidence="5" id="KW-0119">Carbohydrate metabolism</keyword>
<dbReference type="PANTHER" id="PTHR30246">
    <property type="entry name" value="2-KETO-3-DEOXY-6-PHOSPHOGLUCONATE ALDOLASE"/>
    <property type="match status" value="1"/>
</dbReference>
<sequence length="219" mass="23823">MRKWDKLKIIEENGVAVVLRKIHPERINKVIETLVNSGIKVLEITADSENSYDTIRDMKKKYGDQVLIGAGTVLDKETAKLAADAQADFIFSPNLDVEVIQTANRYGCISIPGVYTPTEIVSAYTAGADLVKVFPATTLGPSYFKDLQGPLAHIPMMPTGGIGLENMGEFLANGAIAIGVGSSLLNKKLIDTGNYEELGEKARSFVNRFNEVKACESKK</sequence>
<dbReference type="Proteomes" id="UP000192486">
    <property type="component" value="Chromosome"/>
</dbReference>